<name>A0A5M3Y4T9_9ACTN</name>
<keyword evidence="2" id="KW-1185">Reference proteome</keyword>
<accession>A0A5M3Y4T9</accession>
<evidence type="ECO:0000313" key="2">
    <source>
        <dbReference type="Proteomes" id="UP000377595"/>
    </source>
</evidence>
<dbReference type="Proteomes" id="UP000377595">
    <property type="component" value="Unassembled WGS sequence"/>
</dbReference>
<dbReference type="AlphaFoldDB" id="A0A5M3Y4T9"/>
<evidence type="ECO:0000313" key="1">
    <source>
        <dbReference type="EMBL" id="GES27243.1"/>
    </source>
</evidence>
<sequence length="72" mass="7802">MWRGFCIGSTGWKCHGDAKRIPARVGEDPFPPAFVPSTFSPVRVQPYPRSAPSAFGSVRVQFCQSALSAFGV</sequence>
<gene>
    <name evidence="1" type="ORF">Aple_101430</name>
</gene>
<reference evidence="1 2" key="1">
    <citation type="submission" date="2019-10" db="EMBL/GenBank/DDBJ databases">
        <title>Whole genome shotgun sequence of Acrocarpospora pleiomorpha NBRC 16267.</title>
        <authorList>
            <person name="Ichikawa N."/>
            <person name="Kimura A."/>
            <person name="Kitahashi Y."/>
            <person name="Komaki H."/>
            <person name="Oguchi A."/>
        </authorList>
    </citation>
    <scope>NUCLEOTIDE SEQUENCE [LARGE SCALE GENOMIC DNA]</scope>
    <source>
        <strain evidence="1 2">NBRC 16267</strain>
    </source>
</reference>
<protein>
    <submittedName>
        <fullName evidence="1">Uncharacterized protein</fullName>
    </submittedName>
</protein>
<comment type="caution">
    <text evidence="1">The sequence shown here is derived from an EMBL/GenBank/DDBJ whole genome shotgun (WGS) entry which is preliminary data.</text>
</comment>
<dbReference type="EMBL" id="BLAF01000116">
    <property type="protein sequence ID" value="GES27243.1"/>
    <property type="molecule type" value="Genomic_DNA"/>
</dbReference>
<organism evidence="1 2">
    <name type="scientific">Acrocarpospora pleiomorpha</name>
    <dbReference type="NCBI Taxonomy" id="90975"/>
    <lineage>
        <taxon>Bacteria</taxon>
        <taxon>Bacillati</taxon>
        <taxon>Actinomycetota</taxon>
        <taxon>Actinomycetes</taxon>
        <taxon>Streptosporangiales</taxon>
        <taxon>Streptosporangiaceae</taxon>
        <taxon>Acrocarpospora</taxon>
    </lineage>
</organism>
<proteinExistence type="predicted"/>